<dbReference type="FunFam" id="3.30.70.20:FF:000022">
    <property type="entry name" value="Pyruvate:ferredoxin (Flavodoxin) oxidoreductase"/>
    <property type="match status" value="1"/>
</dbReference>
<dbReference type="GO" id="GO:0006979">
    <property type="term" value="P:response to oxidative stress"/>
    <property type="evidence" value="ECO:0007669"/>
    <property type="project" value="TreeGrafter"/>
</dbReference>
<feature type="transmembrane region" description="Helical" evidence="18">
    <location>
        <begin position="2439"/>
        <end position="2463"/>
    </location>
</feature>
<evidence type="ECO:0000256" key="17">
    <source>
        <dbReference type="ARBA" id="ARBA00076877"/>
    </source>
</evidence>
<evidence type="ECO:0000256" key="14">
    <source>
        <dbReference type="ARBA" id="ARBA00053024"/>
    </source>
</evidence>
<protein>
    <recommendedName>
        <fullName evidence="16">pyruvate dehydrogenase (NADP(+))</fullName>
        <ecNumber evidence="16">1.2.1.51</ecNumber>
    </recommendedName>
    <alternativeName>
        <fullName evidence="17">Pyruvate:NADP(+) oxidoreductase</fullName>
    </alternativeName>
</protein>
<dbReference type="Pfam" id="PF00175">
    <property type="entry name" value="NAD_binding_1"/>
    <property type="match status" value="1"/>
</dbReference>
<dbReference type="Pfam" id="PF17147">
    <property type="entry name" value="PFOR_II"/>
    <property type="match status" value="1"/>
</dbReference>
<keyword evidence="22" id="KW-0670">Pyruvate</keyword>
<dbReference type="InterPro" id="IPR008254">
    <property type="entry name" value="Flavodoxin/NO_synth"/>
</dbReference>
<evidence type="ECO:0000259" key="21">
    <source>
        <dbReference type="PROSITE" id="PS51384"/>
    </source>
</evidence>
<comment type="similarity">
    <text evidence="15">In the N-terminal section; belongs to the pyruvate:ferredoxin/flavodoxin oxidoreductase family.</text>
</comment>
<dbReference type="InterPro" id="IPR001094">
    <property type="entry name" value="Flavdoxin-like"/>
</dbReference>
<dbReference type="PRINTS" id="PR00369">
    <property type="entry name" value="FLAVODOXIN"/>
</dbReference>
<dbReference type="Gene3D" id="3.40.50.970">
    <property type="match status" value="3"/>
</dbReference>
<reference evidence="22 23" key="1">
    <citation type="submission" date="2016-02" db="EMBL/GenBank/DDBJ databases">
        <title>Genome analysis of coral dinoflagellate symbionts highlights evolutionary adaptations to a symbiotic lifestyle.</title>
        <authorList>
            <person name="Aranda M."/>
            <person name="Li Y."/>
            <person name="Liew Y.J."/>
            <person name="Baumgarten S."/>
            <person name="Simakov O."/>
            <person name="Wilson M."/>
            <person name="Piel J."/>
            <person name="Ashoor H."/>
            <person name="Bougouffa S."/>
            <person name="Bajic V.B."/>
            <person name="Ryu T."/>
            <person name="Ravasi T."/>
            <person name="Bayer T."/>
            <person name="Micklem G."/>
            <person name="Kim H."/>
            <person name="Bhak J."/>
            <person name="Lajeunesse T.C."/>
            <person name="Voolstra C.R."/>
        </authorList>
    </citation>
    <scope>NUCLEOTIDE SEQUENCE [LARGE SCALE GENOMIC DNA]</scope>
    <source>
        <strain evidence="22 23">CCMP2467</strain>
    </source>
</reference>
<keyword evidence="18" id="KW-1133">Transmembrane helix</keyword>
<dbReference type="SUPFAM" id="SSF52922">
    <property type="entry name" value="TK C-terminal domain-like"/>
    <property type="match status" value="1"/>
</dbReference>
<dbReference type="InterPro" id="IPR050722">
    <property type="entry name" value="Pyruvate:ferred/Flavod_OxRd"/>
</dbReference>
<dbReference type="PROSITE" id="PS50902">
    <property type="entry name" value="FLAVODOXIN_LIKE"/>
    <property type="match status" value="1"/>
</dbReference>
<dbReference type="EC" id="1.2.1.51" evidence="16"/>
<dbReference type="OMA" id="IVVMANE"/>
<dbReference type="SUPFAM" id="SSF52518">
    <property type="entry name" value="Thiamin diphosphate-binding fold (THDP-binding)"/>
    <property type="match status" value="2"/>
</dbReference>
<dbReference type="Pfam" id="PF10371">
    <property type="entry name" value="EKR"/>
    <property type="match status" value="1"/>
</dbReference>
<evidence type="ECO:0000256" key="2">
    <source>
        <dbReference type="ARBA" id="ARBA00001974"/>
    </source>
</evidence>
<keyword evidence="13" id="KW-0411">Iron-sulfur</keyword>
<sequence>MSGRHHHTTMLRVTPFGPYGGLTWDFLRRDRDERCGLRLGEAQSHVISCQDRQEETPERLEALGAASGAADVEYEQFMKAKEARRGVKAAEKMLGPLVFASAGAEGYVPTRGSVACIDGNQAAAHVAYALSDCAFIYPITPSSPMGEMVDEWAAQGLINCYGQKLSVTEMQSEAGAAGALHGALKAGALSTTFTASQGLLLMIPNMYKIAGELLPCVMHVAARALAGQALSIFGDHSDVMACRATGWAMLASESVEMAQVNGLVAHLVSMERRVPVQHFFDGFRTSHEVNKVKLIDYQTMKSFINWDAIKEHHDLALNPRHPHVQGTSQGPDIFFQCVEAGNMFYDGLADLFEQKGKMVQEKTGLHFALYGYEGHPEAKHVIVVMGSAAVTCGETASYLAKTKDQRVGVLKVRLFRPWDNARFLAALPPTTERICVLDRTKEPGSQGEPLLLEVRTTLHSSAHPEIVVVGGRYGLGSKEFTPNCVLSIFENLAQDTPKPRFTVGINDDVTHLSLPVGPWLNVLPEGTTECMFYGLGSDGTVGANKSAVKMIALGTELHAQAYFEYDAKKSGGVTISHLRFGPKPIHAPYNVRAADYMAIHKQSYVQQYAAWVAQSSSFVEDMTRYLKPNAVCVINCSWDESELEAQLPAKMRKDLAAKQAKLFIIDATKIAVKAVGLGKRINMIMQTVFFKLSAVMPYDEAVEMLKKSIKKMYGKKGDKVVNMNIAGVDAAIDGIIAVKIPASWGDLSTDEEAASAAARQVVYAKGPRMFPEVQDADQFAKQVQTPCNSLDGNSLPVSAFVPGGRVPCGTSQYEKRGIAINVPVVDMDKCTQCNKCSLICPHAAVRPFLMTNQDLGKAPAAFKEGSRAAIGGGVLDSYQYRIQVSPWDCTGCELCVRICPADALALKPAADVIQQEEPNWNFAITLPDHGEEIDKTTVKGSQFQKPYLEFSGACEGCGETPHVKLMTQLFREKQFGDRLVIANATGCSSIWGGSNPSFPYTVNTTGEGPAWANSLFEDNAEFGFGMRKAHAYARGDAGICRANGSATAFEAFKQRRDYLALQVEAALTDESVSMSDELRQALKQYLVMRQEQMHDLLLPRGRSIYHQIMEKLEPLLEKDMFGRSSFWIVGGDGWAYDIGYGGLDHVIASEEHVNILVLDTEMYSNTGGQASKATPKGAMAKFAESGKLTQKKDMGQLAMTYKNVYVASICVHVNPQQAVRAMIEADAYAGPSIILAYSPCISQGFPMAESIQHCQMAVDSGYWPLYRYHPELAKNGNNPFQLDSRKIKGDLFKFLAKENRFAAVMRRDPKHAQELDDRLQENVVQKNHLLQVLNKEDLEGQFSKLVEGLSDAKSSGDSITVLYGSETGNSEEQAKNLKQDLNARGLKASVSSLDDFEFEELPNQKIVILVVSTCGLGEYPANCKQTWMKLQSPDLPMTWLAGVKFCVFGLGDSTYSQFCVAAVGFDTRLAELGAQRMLQRGVGDDRDEDRYYTGWEAWLPELWKVLGAPALPLSSDPPAPCYRVDVSPGTVDKPPVKDDDIVPPGATRLELLCNKVLTGDAKYDRDIRHYEFKIEGTSVSYKTGESLAIWPRNPVPAAEEFCRMMGFDAGQQLRVLPLEGARNWCPTELSVRQLFTHVLDIFGKPNRKFFETLSFFTKDEAEKKQLQSIVENNAEGSALYRDLVHDFAHHADVFKKFSSARPPIEQLLQMIPVLKPRSYSIASSPLMHPDRIQLCVVLVDWTVNSTKELRLGECTGYMQTQKPGAQIMCAVRQSAIVLPEEWQDPTKPVLMAGMGTGLAPWRAVTQERVMQSRQGNKVGKCLLFFGARYAEYLYREEFESYVQEGVLAMHTAFSREQARKIYVQHRIVEAAGQEVAELMLKQGGHFYVCGSARQVPEDIYTAMKEAASVVIAKCYADFFCYDHYDCRCYFIVVMANERCTEEEAEATLSNLKMEGRVMTSIAIFTRLVLSVESCLAVWLVMAMHSSELDLGEELQRSLLRAVTGSDVLRAFGSAFRQETPVDEDASFAVSEVDIFVSHSWSSDSWAKYFALCRELNLRKALESLCVLLVLAFPLFPLRGIDPETGFDAETTLFVALCWLSAVVVYIAVLFFGHHLHIGLSGSRNPTLWVDRLCIDQSDAGQKAAGIRALPFFVTQSSEFLMLYDGSYLDRLWCVVELATFVKSSSCEHVCFVPLWLPRWLVTTMCLDILQGCICITALLASCSSSPQKLSPLASDRALNHFLNNILLVVVLLPGYIVVLGPSMWALGRKAQGHEEMLRQFAGFDIRNCSCSDESDRQPLEALIAELFTEEDVSSVSIEVVDSISDSSESTTSLSDDWHGSYRSLVRCGSLSADEGPGRLLQQPRKEGSVGNCGLEAFNAYVRGPLRQALMDKLGDETFLSFRTCFAAFVPGSSFFLLNTLAVDGAHSAAFDFPQSSQKWILCLVEAAIMNLLVTPVLLPNLLYLTHKVYGSVRPGFLQSLLTLVGGFVVSTLVIFLGIAALGALEVVVLTRSLRWLVVFLFLMGLILANFCFQFVDTTLHALPGSFNHHFISTGA</sequence>
<dbReference type="Gene3D" id="3.40.50.360">
    <property type="match status" value="1"/>
</dbReference>
<dbReference type="InterPro" id="IPR019752">
    <property type="entry name" value="Pyrv/ketoisovalerate_OxRed_cat"/>
</dbReference>
<dbReference type="PRINTS" id="PR00371">
    <property type="entry name" value="FPNCR"/>
</dbReference>
<dbReference type="InterPro" id="IPR001433">
    <property type="entry name" value="OxRdtase_FAD/NAD-bd"/>
</dbReference>
<keyword evidence="10" id="KW-0249">Electron transport</keyword>
<evidence type="ECO:0000256" key="3">
    <source>
        <dbReference type="ARBA" id="ARBA00022448"/>
    </source>
</evidence>
<feature type="domain" description="Flavodoxin-like" evidence="19">
    <location>
        <begin position="1359"/>
        <end position="1503"/>
    </location>
</feature>
<comment type="cofactor">
    <cofactor evidence="1">
        <name>FMN</name>
        <dbReference type="ChEBI" id="CHEBI:58210"/>
    </cofactor>
</comment>
<comment type="catalytic activity">
    <reaction evidence="14">
        <text>pyruvate + NADP(+) + CoA = acetyl-CoA + CO2 + NADPH</text>
        <dbReference type="Rhea" id="RHEA:17425"/>
        <dbReference type="ChEBI" id="CHEBI:15361"/>
        <dbReference type="ChEBI" id="CHEBI:16526"/>
        <dbReference type="ChEBI" id="CHEBI:57287"/>
        <dbReference type="ChEBI" id="CHEBI:57288"/>
        <dbReference type="ChEBI" id="CHEBI:57783"/>
        <dbReference type="ChEBI" id="CHEBI:58349"/>
        <dbReference type="EC" id="1.2.1.51"/>
    </reaction>
</comment>
<dbReference type="SUPFAM" id="SSF52218">
    <property type="entry name" value="Flavoproteins"/>
    <property type="match status" value="1"/>
</dbReference>
<dbReference type="PROSITE" id="PS51379">
    <property type="entry name" value="4FE4S_FER_2"/>
    <property type="match status" value="2"/>
</dbReference>
<keyword evidence="3" id="KW-0813">Transport</keyword>
<feature type="domain" description="4Fe-4S ferredoxin-type" evidence="20">
    <location>
        <begin position="880"/>
        <end position="909"/>
    </location>
</feature>
<dbReference type="CDD" id="cd07034">
    <property type="entry name" value="TPP_PYR_PFOR_IOR-alpha_like"/>
    <property type="match status" value="1"/>
</dbReference>
<feature type="transmembrane region" description="Helical" evidence="18">
    <location>
        <begin position="2515"/>
        <end position="2535"/>
    </location>
</feature>
<keyword evidence="18" id="KW-0812">Transmembrane</keyword>
<keyword evidence="11" id="KW-0560">Oxidoreductase</keyword>
<dbReference type="InterPro" id="IPR017900">
    <property type="entry name" value="4Fe4S_Fe_S_CS"/>
</dbReference>
<comment type="caution">
    <text evidence="22">The sequence shown here is derived from an EMBL/GenBank/DDBJ whole genome shotgun (WGS) entry which is preliminary data.</text>
</comment>
<dbReference type="InterPro" id="IPR037112">
    <property type="entry name" value="Pyrv-flavodox_OxR_EKR_sf"/>
</dbReference>
<dbReference type="Gene3D" id="3.40.50.920">
    <property type="match status" value="1"/>
</dbReference>
<dbReference type="FunFam" id="3.40.50.920:FF:000007">
    <property type="entry name" value="Pyruvate:ferredoxin (Flavodoxin) oxidoreductase"/>
    <property type="match status" value="1"/>
</dbReference>
<feature type="transmembrane region" description="Helical" evidence="18">
    <location>
        <begin position="2060"/>
        <end position="2080"/>
    </location>
</feature>
<evidence type="ECO:0000313" key="23">
    <source>
        <dbReference type="Proteomes" id="UP000186817"/>
    </source>
</evidence>
<dbReference type="InterPro" id="IPR017896">
    <property type="entry name" value="4Fe4S_Fe-S-bd"/>
</dbReference>
<dbReference type="Pfam" id="PF01558">
    <property type="entry name" value="POR"/>
    <property type="match status" value="1"/>
</dbReference>
<dbReference type="NCBIfam" id="TIGR02176">
    <property type="entry name" value="pyruv_ox_red"/>
    <property type="match status" value="1"/>
</dbReference>
<feature type="domain" description="FAD-binding FR-type" evidence="21">
    <location>
        <begin position="1544"/>
        <end position="1779"/>
    </location>
</feature>
<evidence type="ECO:0000256" key="8">
    <source>
        <dbReference type="ARBA" id="ARBA00022827"/>
    </source>
</evidence>
<keyword evidence="18" id="KW-0472">Membrane</keyword>
<keyword evidence="8" id="KW-0274">FAD</keyword>
<keyword evidence="23" id="KW-1185">Reference proteome</keyword>
<evidence type="ECO:0000256" key="18">
    <source>
        <dbReference type="SAM" id="Phobius"/>
    </source>
</evidence>
<dbReference type="GO" id="GO:0010181">
    <property type="term" value="F:FMN binding"/>
    <property type="evidence" value="ECO:0007669"/>
    <property type="project" value="InterPro"/>
</dbReference>
<dbReference type="InterPro" id="IPR002869">
    <property type="entry name" value="Pyrv_flavodox_OxRed_cen"/>
</dbReference>
<evidence type="ECO:0000256" key="15">
    <source>
        <dbReference type="ARBA" id="ARBA00061065"/>
    </source>
</evidence>
<evidence type="ECO:0000313" key="22">
    <source>
        <dbReference type="EMBL" id="OLQ10457.1"/>
    </source>
</evidence>
<evidence type="ECO:0000256" key="4">
    <source>
        <dbReference type="ARBA" id="ARBA00022485"/>
    </source>
</evidence>
<dbReference type="InterPro" id="IPR019456">
    <property type="entry name" value="Pyrv-flavodox_OxRtase_EKR"/>
</dbReference>
<accession>A0A1Q9ESQ7</accession>
<dbReference type="InterPro" id="IPR009014">
    <property type="entry name" value="Transketo_C/PFOR_II"/>
</dbReference>
<dbReference type="Gene3D" id="2.40.30.10">
    <property type="entry name" value="Translation factors"/>
    <property type="match status" value="1"/>
</dbReference>
<dbReference type="PROSITE" id="PS00198">
    <property type="entry name" value="4FE4S_FER_1"/>
    <property type="match status" value="2"/>
</dbReference>
<dbReference type="InterPro" id="IPR029039">
    <property type="entry name" value="Flavoprotein-like_sf"/>
</dbReference>
<dbReference type="SUPFAM" id="SSF52343">
    <property type="entry name" value="Ferredoxin reductase-like, C-terminal NADP-linked domain"/>
    <property type="match status" value="1"/>
</dbReference>
<dbReference type="GO" id="GO:0051539">
    <property type="term" value="F:4 iron, 4 sulfur cluster binding"/>
    <property type="evidence" value="ECO:0007669"/>
    <property type="project" value="UniProtKB-KW"/>
</dbReference>
<dbReference type="Pfam" id="PF01855">
    <property type="entry name" value="POR_N"/>
    <property type="match status" value="1"/>
</dbReference>
<organism evidence="22 23">
    <name type="scientific">Symbiodinium microadriaticum</name>
    <name type="common">Dinoflagellate</name>
    <name type="synonym">Zooxanthella microadriatica</name>
    <dbReference type="NCBI Taxonomy" id="2951"/>
    <lineage>
        <taxon>Eukaryota</taxon>
        <taxon>Sar</taxon>
        <taxon>Alveolata</taxon>
        <taxon>Dinophyceae</taxon>
        <taxon>Suessiales</taxon>
        <taxon>Symbiodiniaceae</taxon>
        <taxon>Symbiodinium</taxon>
    </lineage>
</organism>
<evidence type="ECO:0000259" key="19">
    <source>
        <dbReference type="PROSITE" id="PS50902"/>
    </source>
</evidence>
<name>A0A1Q9ESQ7_SYMMI</name>
<proteinExistence type="inferred from homology"/>
<evidence type="ECO:0000256" key="1">
    <source>
        <dbReference type="ARBA" id="ARBA00001917"/>
    </source>
</evidence>
<dbReference type="OrthoDB" id="1688044at2759"/>
<dbReference type="Gene3D" id="4.10.780.10">
    <property type="entry name" value="Pyruvate-flavodoxin oxidoreductase, EKR domain"/>
    <property type="match status" value="1"/>
</dbReference>
<dbReference type="PROSITE" id="PS51384">
    <property type="entry name" value="FAD_FR"/>
    <property type="match status" value="1"/>
</dbReference>
<feature type="transmembrane region" description="Helical" evidence="18">
    <location>
        <begin position="1957"/>
        <end position="1980"/>
    </location>
</feature>
<feature type="transmembrane region" description="Helical" evidence="18">
    <location>
        <begin position="2241"/>
        <end position="2266"/>
    </location>
</feature>
<keyword evidence="12" id="KW-0408">Iron</keyword>
<evidence type="ECO:0000256" key="11">
    <source>
        <dbReference type="ARBA" id="ARBA00023002"/>
    </source>
</evidence>
<evidence type="ECO:0000256" key="6">
    <source>
        <dbReference type="ARBA" id="ARBA00022643"/>
    </source>
</evidence>
<dbReference type="GO" id="GO:0022900">
    <property type="term" value="P:electron transport chain"/>
    <property type="evidence" value="ECO:0007669"/>
    <property type="project" value="InterPro"/>
</dbReference>
<dbReference type="FunFam" id="3.40.50.970:FF:000012">
    <property type="entry name" value="Pyruvate:ferredoxin (Flavodoxin) oxidoreductase"/>
    <property type="match status" value="1"/>
</dbReference>
<evidence type="ECO:0000256" key="7">
    <source>
        <dbReference type="ARBA" id="ARBA00022723"/>
    </source>
</evidence>
<keyword evidence="7" id="KW-0479">Metal-binding</keyword>
<dbReference type="Proteomes" id="UP000186817">
    <property type="component" value="Unassembled WGS sequence"/>
</dbReference>
<keyword evidence="9" id="KW-0521">NADP</keyword>
<dbReference type="Gene3D" id="3.30.70.20">
    <property type="match status" value="1"/>
</dbReference>
<dbReference type="SUPFAM" id="SSF53323">
    <property type="entry name" value="Pyruvate-ferredoxin oxidoreductase, PFOR, domain III"/>
    <property type="match status" value="1"/>
</dbReference>
<dbReference type="PANTHER" id="PTHR32154">
    <property type="entry name" value="PYRUVATE-FLAVODOXIN OXIDOREDUCTASE-RELATED"/>
    <property type="match status" value="1"/>
</dbReference>
<keyword evidence="5" id="KW-0285">Flavoprotein</keyword>
<dbReference type="InterPro" id="IPR029061">
    <property type="entry name" value="THDP-binding"/>
</dbReference>
<evidence type="ECO:0000256" key="5">
    <source>
        <dbReference type="ARBA" id="ARBA00022630"/>
    </source>
</evidence>
<dbReference type="EMBL" id="LSRX01000078">
    <property type="protein sequence ID" value="OLQ10457.1"/>
    <property type="molecule type" value="Genomic_DNA"/>
</dbReference>
<dbReference type="InterPro" id="IPR011895">
    <property type="entry name" value="Pyrv_flavodox_OxRed"/>
</dbReference>
<dbReference type="InterPro" id="IPR039261">
    <property type="entry name" value="FNR_nucleotide-bd"/>
</dbReference>
<dbReference type="Pfam" id="PF00258">
    <property type="entry name" value="Flavodoxin_1"/>
    <property type="match status" value="1"/>
</dbReference>
<evidence type="ECO:0000256" key="12">
    <source>
        <dbReference type="ARBA" id="ARBA00023004"/>
    </source>
</evidence>
<dbReference type="PANTHER" id="PTHR32154:SF0">
    <property type="entry name" value="PYRUVATE-FLAVODOXIN OXIDOREDUCTASE-RELATED"/>
    <property type="match status" value="1"/>
</dbReference>
<dbReference type="InterPro" id="IPR003097">
    <property type="entry name" value="CysJ-like_FAD-binding"/>
</dbReference>
<dbReference type="InterPro" id="IPR001709">
    <property type="entry name" value="Flavoprot_Pyr_Nucl_cyt_Rdtase"/>
</dbReference>
<evidence type="ECO:0000256" key="10">
    <source>
        <dbReference type="ARBA" id="ARBA00022982"/>
    </source>
</evidence>
<feature type="transmembrane region" description="Helical" evidence="18">
    <location>
        <begin position="2092"/>
        <end position="2112"/>
    </location>
</feature>
<comment type="cofactor">
    <cofactor evidence="2">
        <name>FAD</name>
        <dbReference type="ChEBI" id="CHEBI:57692"/>
    </cofactor>
</comment>
<evidence type="ECO:0000256" key="13">
    <source>
        <dbReference type="ARBA" id="ARBA00023014"/>
    </source>
</evidence>
<dbReference type="Gene3D" id="1.20.990.10">
    <property type="entry name" value="NADPH-cytochrome p450 Reductase, Chain A, domain 3"/>
    <property type="match status" value="1"/>
</dbReference>
<evidence type="ECO:0000259" key="20">
    <source>
        <dbReference type="PROSITE" id="PS51379"/>
    </source>
</evidence>
<dbReference type="GO" id="GO:0005506">
    <property type="term" value="F:iron ion binding"/>
    <property type="evidence" value="ECO:0007669"/>
    <property type="project" value="InterPro"/>
</dbReference>
<dbReference type="SUPFAM" id="SSF63380">
    <property type="entry name" value="Riboflavin synthase domain-like"/>
    <property type="match status" value="1"/>
</dbReference>
<dbReference type="GO" id="GO:0050243">
    <property type="term" value="F:pyruvate dehydrogenase (NADP+) activity"/>
    <property type="evidence" value="ECO:0007669"/>
    <property type="project" value="UniProtKB-EC"/>
</dbReference>
<keyword evidence="6" id="KW-0288">FMN</keyword>
<dbReference type="Pfam" id="PF13237">
    <property type="entry name" value="Fer4_10"/>
    <property type="match status" value="1"/>
</dbReference>
<evidence type="ECO:0000256" key="9">
    <source>
        <dbReference type="ARBA" id="ARBA00022857"/>
    </source>
</evidence>
<dbReference type="Pfam" id="PF00667">
    <property type="entry name" value="FAD_binding_1"/>
    <property type="match status" value="1"/>
</dbReference>
<dbReference type="InterPro" id="IPR002880">
    <property type="entry name" value="Pyrv_Fd/Flavodoxin_OxRdtase_N"/>
</dbReference>
<dbReference type="InterPro" id="IPR023173">
    <property type="entry name" value="NADPH_Cyt_P450_Rdtase_alpha"/>
</dbReference>
<feature type="domain" description="4Fe-4S ferredoxin-type" evidence="20">
    <location>
        <begin position="821"/>
        <end position="850"/>
    </location>
</feature>
<dbReference type="Gene3D" id="3.40.50.80">
    <property type="entry name" value="Nucleotide-binding domain of ferredoxin-NADP reductase (FNR) module"/>
    <property type="match status" value="1"/>
</dbReference>
<dbReference type="FunFam" id="3.40.920.10:FF:000001">
    <property type="entry name" value="Pyruvate:ferredoxin (Flavodoxin) oxidoreductase"/>
    <property type="match status" value="1"/>
</dbReference>
<dbReference type="Gene3D" id="3.40.920.10">
    <property type="entry name" value="Pyruvate-ferredoxin oxidoreductase, PFOR, domain III"/>
    <property type="match status" value="1"/>
</dbReference>
<feature type="transmembrane region" description="Helical" evidence="18">
    <location>
        <begin position="2483"/>
        <end position="2508"/>
    </location>
</feature>
<dbReference type="InterPro" id="IPR017927">
    <property type="entry name" value="FAD-bd_FR_type"/>
</dbReference>
<dbReference type="InterPro" id="IPR033412">
    <property type="entry name" value="PFOR_II"/>
</dbReference>
<gene>
    <name evidence="22" type="primary">PFOR</name>
    <name evidence="22" type="ORF">AK812_SmicGene5867</name>
</gene>
<keyword evidence="4" id="KW-0004">4Fe-4S</keyword>
<evidence type="ECO:0000256" key="16">
    <source>
        <dbReference type="ARBA" id="ARBA00067011"/>
    </source>
</evidence>
<dbReference type="SMART" id="SM00890">
    <property type="entry name" value="EKR"/>
    <property type="match status" value="1"/>
</dbReference>
<dbReference type="SUPFAM" id="SSF54862">
    <property type="entry name" value="4Fe-4S ferredoxins"/>
    <property type="match status" value="1"/>
</dbReference>
<dbReference type="InterPro" id="IPR017938">
    <property type="entry name" value="Riboflavin_synthase-like_b-brl"/>
</dbReference>